<feature type="region of interest" description="Disordered" evidence="1">
    <location>
        <begin position="136"/>
        <end position="214"/>
    </location>
</feature>
<feature type="compositionally biased region" description="Polar residues" evidence="1">
    <location>
        <begin position="32"/>
        <end position="54"/>
    </location>
</feature>
<evidence type="ECO:0000313" key="2">
    <source>
        <dbReference type="EMBL" id="PIL23026.1"/>
    </source>
</evidence>
<dbReference type="Proteomes" id="UP000230002">
    <property type="component" value="Unassembled WGS sequence"/>
</dbReference>
<accession>A0A2G8RND9</accession>
<evidence type="ECO:0000256" key="1">
    <source>
        <dbReference type="SAM" id="MobiDB-lite"/>
    </source>
</evidence>
<gene>
    <name evidence="2" type="ORF">GSI_14333</name>
</gene>
<evidence type="ECO:0000313" key="3">
    <source>
        <dbReference type="Proteomes" id="UP000230002"/>
    </source>
</evidence>
<feature type="region of interest" description="Disordered" evidence="1">
    <location>
        <begin position="22"/>
        <end position="75"/>
    </location>
</feature>
<dbReference type="EMBL" id="AYKW01000068">
    <property type="protein sequence ID" value="PIL23026.1"/>
    <property type="molecule type" value="Genomic_DNA"/>
</dbReference>
<dbReference type="OrthoDB" id="2756599at2759"/>
<sequence>MATHVNRRRPSVAWDTNATYYPIESLDDSPATPATPQQDLTHNHPQQLPRSLSGQRPAADPRAYQQQSSQVPGVLPVPGQYAHPAGPVYPAFYHAQYLAGTAVPGAPHLVAAGTGAQGPRSGAAAYGYPAQTATVAAPAPAPTPSAPLMTNASLPPTPSETTPTHSPGPSTSSLDGSPHAPSASSWGTPSPEPEPAPERNAPGQRGSQQPEGDLSPHLAQFKLEWDMRDQELETLPHPPWFQEPAFASRRTTCTVAVKVGGPEPEWVEVPRRKDGRALTVGDVVGALDAWLWEAVGDDAIYRAGAADNLFYRNRGPEDSGDAKKNTKRTFRNVDHFGDDESHFEGFKEVPGKNTASTLLLCVKKSKSQA</sequence>
<keyword evidence="3" id="KW-1185">Reference proteome</keyword>
<dbReference type="AlphaFoldDB" id="A0A2G8RND9"/>
<name>A0A2G8RND9_9APHY</name>
<reference evidence="2 3" key="1">
    <citation type="journal article" date="2015" name="Sci. Rep.">
        <title>Chromosome-level genome map provides insights into diverse defense mechanisms in the medicinal fungus Ganoderma sinense.</title>
        <authorList>
            <person name="Zhu Y."/>
            <person name="Xu J."/>
            <person name="Sun C."/>
            <person name="Zhou S."/>
            <person name="Xu H."/>
            <person name="Nelson D.R."/>
            <person name="Qian J."/>
            <person name="Song J."/>
            <person name="Luo H."/>
            <person name="Xiang L."/>
            <person name="Li Y."/>
            <person name="Xu Z."/>
            <person name="Ji A."/>
            <person name="Wang L."/>
            <person name="Lu S."/>
            <person name="Hayward A."/>
            <person name="Sun W."/>
            <person name="Li X."/>
            <person name="Schwartz D.C."/>
            <person name="Wang Y."/>
            <person name="Chen S."/>
        </authorList>
    </citation>
    <scope>NUCLEOTIDE SEQUENCE [LARGE SCALE GENOMIC DNA]</scope>
    <source>
        <strain evidence="2 3">ZZ0214-1</strain>
    </source>
</reference>
<organism evidence="2 3">
    <name type="scientific">Ganoderma sinense ZZ0214-1</name>
    <dbReference type="NCBI Taxonomy" id="1077348"/>
    <lineage>
        <taxon>Eukaryota</taxon>
        <taxon>Fungi</taxon>
        <taxon>Dikarya</taxon>
        <taxon>Basidiomycota</taxon>
        <taxon>Agaricomycotina</taxon>
        <taxon>Agaricomycetes</taxon>
        <taxon>Polyporales</taxon>
        <taxon>Polyporaceae</taxon>
        <taxon>Ganoderma</taxon>
    </lineage>
</organism>
<comment type="caution">
    <text evidence="2">The sequence shown here is derived from an EMBL/GenBank/DDBJ whole genome shotgun (WGS) entry which is preliminary data.</text>
</comment>
<protein>
    <submittedName>
        <fullName evidence="2">Uncharacterized protein</fullName>
    </submittedName>
</protein>
<proteinExistence type="predicted"/>
<feature type="compositionally biased region" description="Low complexity" evidence="1">
    <location>
        <begin position="159"/>
        <end position="173"/>
    </location>
</feature>